<dbReference type="Proteomes" id="UP000004038">
    <property type="component" value="Unassembled WGS sequence"/>
</dbReference>
<dbReference type="RefSeq" id="WP_003536738.1">
    <property type="nucleotide sequence ID" value="NZ_AGVV01000120.1"/>
</dbReference>
<name>H0GAE8_RHIML</name>
<evidence type="ECO:0000313" key="2">
    <source>
        <dbReference type="Proteomes" id="UP000004038"/>
    </source>
</evidence>
<dbReference type="PATRIC" id="fig|1107881.3.peg.6569"/>
<proteinExistence type="predicted"/>
<dbReference type="EMBL" id="AGVV01000120">
    <property type="protein sequence ID" value="EHK73730.1"/>
    <property type="molecule type" value="Genomic_DNA"/>
</dbReference>
<sequence length="56" mass="6301">MSLLIRRLFFCDSTNLAINNIMQDGDFVIGHRHIDALAGAPHRHGAETWTTLRPEA</sequence>
<dbReference type="AlphaFoldDB" id="H0GAE8"/>
<evidence type="ECO:0000313" key="1">
    <source>
        <dbReference type="EMBL" id="EHK73730.1"/>
    </source>
</evidence>
<organism evidence="1 2">
    <name type="scientific">Sinorhizobium meliloti CCNWSX0020</name>
    <dbReference type="NCBI Taxonomy" id="1107881"/>
    <lineage>
        <taxon>Bacteria</taxon>
        <taxon>Pseudomonadati</taxon>
        <taxon>Pseudomonadota</taxon>
        <taxon>Alphaproteobacteria</taxon>
        <taxon>Hyphomicrobiales</taxon>
        <taxon>Rhizobiaceae</taxon>
        <taxon>Sinorhizobium/Ensifer group</taxon>
        <taxon>Sinorhizobium</taxon>
    </lineage>
</organism>
<gene>
    <name evidence="1" type="ORF">SM0020_32535</name>
</gene>
<accession>H0GAE8</accession>
<reference evidence="1 2" key="1">
    <citation type="journal article" date="2012" name="J. Bacteriol.">
        <title>Draft Genome Sequence of Sinorhizobium meliloti CCNWSX0020, a Nitrogen-Fixing Symbiont with Copper Tolerance Capability Isolated from Lead-Zinc Mine Tailings.</title>
        <authorList>
            <person name="Li Z."/>
            <person name="Ma Z."/>
            <person name="Hao X."/>
            <person name="Wei G."/>
        </authorList>
    </citation>
    <scope>NUCLEOTIDE SEQUENCE [LARGE SCALE GENOMIC DNA]</scope>
    <source>
        <strain evidence="1 2">CCNWSX0020</strain>
    </source>
</reference>
<protein>
    <submittedName>
        <fullName evidence="1">Uncharacterized protein</fullName>
    </submittedName>
</protein>